<comment type="caution">
    <text evidence="1">The sequence shown here is derived from an EMBL/GenBank/DDBJ whole genome shotgun (WGS) entry which is preliminary data.</text>
</comment>
<dbReference type="Proteomes" id="UP001148629">
    <property type="component" value="Unassembled WGS sequence"/>
</dbReference>
<evidence type="ECO:0000313" key="2">
    <source>
        <dbReference type="Proteomes" id="UP001148629"/>
    </source>
</evidence>
<organism evidence="1 2">
    <name type="scientific">Fusarium decemcellulare</name>
    <dbReference type="NCBI Taxonomy" id="57161"/>
    <lineage>
        <taxon>Eukaryota</taxon>
        <taxon>Fungi</taxon>
        <taxon>Dikarya</taxon>
        <taxon>Ascomycota</taxon>
        <taxon>Pezizomycotina</taxon>
        <taxon>Sordariomycetes</taxon>
        <taxon>Hypocreomycetidae</taxon>
        <taxon>Hypocreales</taxon>
        <taxon>Nectriaceae</taxon>
        <taxon>Fusarium</taxon>
        <taxon>Fusarium decemcellulare species complex</taxon>
    </lineage>
</organism>
<reference evidence="1" key="1">
    <citation type="submission" date="2022-08" db="EMBL/GenBank/DDBJ databases">
        <title>Genome Sequence of Fusarium decemcellulare.</title>
        <authorList>
            <person name="Buettner E."/>
        </authorList>
    </citation>
    <scope>NUCLEOTIDE SEQUENCE</scope>
    <source>
        <strain evidence="1">Babe19</strain>
    </source>
</reference>
<dbReference type="EMBL" id="JANRMS010000391">
    <property type="protein sequence ID" value="KAJ3540750.1"/>
    <property type="molecule type" value="Genomic_DNA"/>
</dbReference>
<gene>
    <name evidence="1" type="ORF">NM208_g4922</name>
</gene>
<accession>A0ACC1SIX9</accession>
<sequence>METLDTRPPNAGVIKRIRQACANCRRRKVKCSGERPVCTHCRQSRRSCVYEPYSATTAGENASTLPKLSNATISTQLLERISSLESALSRLSQGNFDPHLQASPPQSAFASTPRRMPSLDHNHDQAELNINSLVQDAVLSDFSFDGLPPPDVIHSLVDTYFARVHNQPYSFFHRNSFYASLANMVTPRCLLFAVLAYAVRFSDLPYFVGKVQQASDSYSRQSWLCVIEDHLSVDNNLDLSVIQTVTLLAIVDYTARISSGWLRLGLAIRLSQDVDLMSEPSCFFIPTEREERRRTFWSIYLVDKLISCARSRPAAIADEDCSLRLPCNEDVFQERGEDGENVPTLRQVLSWDVPLAHPPSFFGLAVVATSIFGRCTKYAHGRTGSETLPPLDPQSDFASTNASLLLLESYLKNHDQPILDLIRDGPQAGSNIDEKQVGHLIFSHVLFHLCYCLLNHPFLIRLRLRPIAARVPKSFTSNAFHAAQENARKLTDLLVAGTCGVVPMESSFYTYCTSIAAGIHALAFGAQHQGVDVDQYDSQRYYQQCIEVLERLGRRWPMVPNMLTKLREFDSHAESFAHLFDAKCLSDELDGIAENTLWSLVDYGMLARELPGNTPPTGSFLSNLPTPSKWNLSGSDFLSTSPTSEARNELLFMNAQEPLTRL</sequence>
<evidence type="ECO:0000313" key="1">
    <source>
        <dbReference type="EMBL" id="KAJ3540750.1"/>
    </source>
</evidence>
<keyword evidence="2" id="KW-1185">Reference proteome</keyword>
<protein>
    <submittedName>
        <fullName evidence="1">Uncharacterized protein</fullName>
    </submittedName>
</protein>
<name>A0ACC1SIX9_9HYPO</name>
<proteinExistence type="predicted"/>